<dbReference type="WBParaSite" id="jg22100">
    <property type="protein sequence ID" value="jg22100"/>
    <property type="gene ID" value="jg22100"/>
</dbReference>
<keyword evidence="2" id="KW-1185">Reference proteome</keyword>
<name>A0A915DQM6_9BILA</name>
<evidence type="ECO:0000256" key="1">
    <source>
        <dbReference type="SAM" id="MobiDB-lite"/>
    </source>
</evidence>
<proteinExistence type="predicted"/>
<evidence type="ECO:0000313" key="2">
    <source>
        <dbReference type="Proteomes" id="UP000887574"/>
    </source>
</evidence>
<reference evidence="3" key="1">
    <citation type="submission" date="2022-11" db="UniProtKB">
        <authorList>
            <consortium name="WormBaseParasite"/>
        </authorList>
    </citation>
    <scope>IDENTIFICATION</scope>
</reference>
<protein>
    <submittedName>
        <fullName evidence="3">Uncharacterized protein</fullName>
    </submittedName>
</protein>
<dbReference type="Proteomes" id="UP000887574">
    <property type="component" value="Unplaced"/>
</dbReference>
<accession>A0A915DQM6</accession>
<organism evidence="2 3">
    <name type="scientific">Ditylenchus dipsaci</name>
    <dbReference type="NCBI Taxonomy" id="166011"/>
    <lineage>
        <taxon>Eukaryota</taxon>
        <taxon>Metazoa</taxon>
        <taxon>Ecdysozoa</taxon>
        <taxon>Nematoda</taxon>
        <taxon>Chromadorea</taxon>
        <taxon>Rhabditida</taxon>
        <taxon>Tylenchina</taxon>
        <taxon>Tylenchomorpha</taxon>
        <taxon>Sphaerularioidea</taxon>
        <taxon>Anguinidae</taxon>
        <taxon>Anguininae</taxon>
        <taxon>Ditylenchus</taxon>
    </lineage>
</organism>
<evidence type="ECO:0000313" key="3">
    <source>
        <dbReference type="WBParaSite" id="jg22100"/>
    </source>
</evidence>
<sequence length="80" mass="8674">MCKTKLSKKMHVQPVMCMQMVGSENSHELVTLSTMVPTEHEAKPKTVNSTPGRSATADGSPVTMITALSMSFFRSDISSL</sequence>
<feature type="region of interest" description="Disordered" evidence="1">
    <location>
        <begin position="40"/>
        <end position="59"/>
    </location>
</feature>
<dbReference type="AlphaFoldDB" id="A0A915DQM6"/>